<reference evidence="16 17" key="1">
    <citation type="submission" date="2015-08" db="EMBL/GenBank/DDBJ databases">
        <title>Antibacterial properties of a collection of Vibrionaceae strains.</title>
        <authorList>
            <person name="Giubergia S."/>
        </authorList>
    </citation>
    <scope>NUCLEOTIDE SEQUENCE [LARGE SCALE GENOMIC DNA]</scope>
    <source>
        <strain evidence="16 17">S0821</strain>
    </source>
</reference>
<evidence type="ECO:0000256" key="10">
    <source>
        <dbReference type="ARBA" id="ARBA00048640"/>
    </source>
</evidence>
<comment type="caution">
    <text evidence="16">The sequence shown here is derived from an EMBL/GenBank/DDBJ whole genome shotgun (WGS) entry which is preliminary data.</text>
</comment>
<organism evidence="16 17">
    <name type="scientific">Vibrio furnissii</name>
    <dbReference type="NCBI Taxonomy" id="29494"/>
    <lineage>
        <taxon>Bacteria</taxon>
        <taxon>Pseudomonadati</taxon>
        <taxon>Pseudomonadota</taxon>
        <taxon>Gammaproteobacteria</taxon>
        <taxon>Vibrionales</taxon>
        <taxon>Vibrionaceae</taxon>
        <taxon>Vibrio</taxon>
    </lineage>
</organism>
<comment type="function">
    <text evidence="1 11">Catalyzes the oxidative decarboxylation of 6-phosphogluconate to ribulose 5-phosphate and CO(2), with concomitant reduction of NADP to NADPH.</text>
</comment>
<evidence type="ECO:0000256" key="11">
    <source>
        <dbReference type="PIRNR" id="PIRNR000109"/>
    </source>
</evidence>
<name>A0A0Q2XT64_VIBFU</name>
<keyword evidence="8 14" id="KW-0311">Gluconate utilization</keyword>
<evidence type="ECO:0000256" key="5">
    <source>
        <dbReference type="ARBA" id="ARBA00013011"/>
    </source>
</evidence>
<evidence type="ECO:0000256" key="4">
    <source>
        <dbReference type="ARBA" id="ARBA00011738"/>
    </source>
</evidence>
<dbReference type="Pfam" id="PF03446">
    <property type="entry name" value="NAD_binding_2"/>
    <property type="match status" value="1"/>
</dbReference>
<dbReference type="SUPFAM" id="SSF51735">
    <property type="entry name" value="NAD(P)-binding Rossmann-fold domains"/>
    <property type="match status" value="1"/>
</dbReference>
<keyword evidence="9 11" id="KW-0570">Pentose shunt</keyword>
<dbReference type="FunFam" id="1.10.1040.10:FF:000002">
    <property type="entry name" value="6-phosphogluconate dehydrogenase, decarboxylating"/>
    <property type="match status" value="1"/>
</dbReference>
<dbReference type="EMBL" id="LKHS01000020">
    <property type="protein sequence ID" value="KQH84356.1"/>
    <property type="molecule type" value="Genomic_DNA"/>
</dbReference>
<dbReference type="InterPro" id="IPR006184">
    <property type="entry name" value="6PGdom_BS"/>
</dbReference>
<dbReference type="PANTHER" id="PTHR11811">
    <property type="entry name" value="6-PHOSPHOGLUCONATE DEHYDROGENASE"/>
    <property type="match status" value="1"/>
</dbReference>
<feature type="active site" description="Proton acceptor" evidence="12">
    <location>
        <position position="199"/>
    </location>
</feature>
<dbReference type="InterPro" id="IPR008927">
    <property type="entry name" value="6-PGluconate_DH-like_C_sf"/>
</dbReference>
<dbReference type="GO" id="GO:0019521">
    <property type="term" value="P:D-gluconate metabolic process"/>
    <property type="evidence" value="ECO:0007669"/>
    <property type="project" value="UniProtKB-KW"/>
</dbReference>
<feature type="domain" description="6-phosphogluconate dehydrogenase C-terminal" evidence="15">
    <location>
        <begin position="195"/>
        <end position="486"/>
    </location>
</feature>
<feature type="binding site" description="in other chain" evidence="13">
    <location>
        <position position="207"/>
    </location>
    <ligand>
        <name>substrate</name>
        <note>ligand shared between dimeric partners</note>
    </ligand>
</feature>
<dbReference type="EC" id="1.1.1.44" evidence="5 11"/>
<feature type="binding site" evidence="13">
    <location>
        <position position="468"/>
    </location>
    <ligand>
        <name>substrate</name>
        <note>ligand shared between dimeric partners</note>
    </ligand>
</feature>
<feature type="binding site" evidence="13">
    <location>
        <position position="462"/>
    </location>
    <ligand>
        <name>substrate</name>
        <note>ligand shared between dimeric partners</note>
    </ligand>
</feature>
<keyword evidence="17" id="KW-1185">Reference proteome</keyword>
<proteinExistence type="inferred from homology"/>
<feature type="binding site" description="in other chain" evidence="13">
    <location>
        <begin position="202"/>
        <end position="203"/>
    </location>
    <ligand>
        <name>substrate</name>
        <note>ligand shared between dimeric partners</note>
    </ligand>
</feature>
<evidence type="ECO:0000256" key="1">
    <source>
        <dbReference type="ARBA" id="ARBA00002526"/>
    </source>
</evidence>
<evidence type="ECO:0000313" key="17">
    <source>
        <dbReference type="Proteomes" id="UP000051221"/>
    </source>
</evidence>
<evidence type="ECO:0000256" key="3">
    <source>
        <dbReference type="ARBA" id="ARBA00008419"/>
    </source>
</evidence>
<dbReference type="Gene3D" id="1.10.1040.10">
    <property type="entry name" value="N-(1-d-carboxylethyl)-l-norvaline Dehydrogenase, domain 2"/>
    <property type="match status" value="1"/>
</dbReference>
<feature type="active site" description="Proton donor" evidence="12">
    <location>
        <position position="206"/>
    </location>
</feature>
<evidence type="ECO:0000256" key="6">
    <source>
        <dbReference type="ARBA" id="ARBA00018193"/>
    </source>
</evidence>
<keyword evidence="11 14" id="KW-0521">NADP</keyword>
<evidence type="ECO:0000256" key="2">
    <source>
        <dbReference type="ARBA" id="ARBA00004874"/>
    </source>
</evidence>
<evidence type="ECO:0000256" key="12">
    <source>
        <dbReference type="PIRSR" id="PIRSR000109-1"/>
    </source>
</evidence>
<dbReference type="AlphaFoldDB" id="A0A0Q2XT64"/>
<protein>
    <recommendedName>
        <fullName evidence="6 11">6-phosphogluconate dehydrogenase, decarboxylating</fullName>
        <ecNumber evidence="5 11">1.1.1.44</ecNumber>
    </recommendedName>
</protein>
<dbReference type="Proteomes" id="UP000051221">
    <property type="component" value="Unassembled WGS sequence"/>
</dbReference>
<dbReference type="InterPro" id="IPR006114">
    <property type="entry name" value="6PGDH_C"/>
</dbReference>
<feature type="binding site" description="in other chain" evidence="13">
    <location>
        <position position="109"/>
    </location>
    <ligand>
        <name>substrate</name>
        <note>ligand shared between dimeric partners</note>
    </ligand>
</feature>
<dbReference type="GO" id="GO:0006098">
    <property type="term" value="P:pentose-phosphate shunt"/>
    <property type="evidence" value="ECO:0007669"/>
    <property type="project" value="UniProtKB-UniPathway"/>
</dbReference>
<comment type="similarity">
    <text evidence="3 11 14">Belongs to the 6-phosphogluconate dehydrogenase family.</text>
</comment>
<feature type="binding site" description="in other chain" evidence="13">
    <location>
        <position position="304"/>
    </location>
    <ligand>
        <name>substrate</name>
        <note>ligand shared between dimeric partners</note>
    </ligand>
</feature>
<dbReference type="UniPathway" id="UPA00115">
    <property type="reaction ID" value="UER00410"/>
</dbReference>
<evidence type="ECO:0000256" key="9">
    <source>
        <dbReference type="ARBA" id="ARBA00023126"/>
    </source>
</evidence>
<dbReference type="SMART" id="SM01350">
    <property type="entry name" value="6PGD"/>
    <property type="match status" value="1"/>
</dbReference>
<dbReference type="PROSITE" id="PS00461">
    <property type="entry name" value="6PGD"/>
    <property type="match status" value="1"/>
</dbReference>
<dbReference type="NCBIfam" id="TIGR00873">
    <property type="entry name" value="gnd"/>
    <property type="match status" value="1"/>
</dbReference>
<dbReference type="SUPFAM" id="SSF48179">
    <property type="entry name" value="6-phosphogluconate dehydrogenase C-terminal domain-like"/>
    <property type="match status" value="1"/>
</dbReference>
<dbReference type="InterPro" id="IPR013328">
    <property type="entry name" value="6PGD_dom2"/>
</dbReference>
<dbReference type="InterPro" id="IPR006115">
    <property type="entry name" value="6PGDH_NADP-bd"/>
</dbReference>
<feature type="binding site" description="in other chain" evidence="13">
    <location>
        <position position="277"/>
    </location>
    <ligand>
        <name>substrate</name>
        <note>ligand shared between dimeric partners</note>
    </ligand>
</feature>
<sequence length="495" mass="54026">MSCQIAMIGLGVMGKSLALNLVDHGFSVAGYDLNQANRLRTLQEAASLSTIAGKGTFAAADDLTHLLRLLNTPRVIALSVPAGDVVDEVIAQLLDAGLSSQDIVIDTGNSLWTDSERREKEYTGRLRFFSTAVSGGEQGARHGPSLMASGDPEAWTFVQPLWQAIAAKVDASGQPIDSHQQGESCAAYLGPAGAGHYVKMVHNGIEYADMQLICEAYQYLRDVMTLSAPEIGQVFERWNQGVLNSYLMEISADILQQHDPETGAALVEMILDTAEQKGTGLWTAVNSLQSGSPAPSLVQAVFARSLSANKARRVTASKQLPAQTLIAEPCLDSTLRDLESALYCAKLVVYAQGFDLMKTTSDSEGWQLNFTDIARIWRSGCIIRAGFLHQIAQAYQHQPLLDHLLLAPEFVSELSKRLLGWRHIAAQSMQSGVPMPCLASALSYYDALRCEVLPANLLQAQRDYFGAHTYARVDHPADKKFHVLWEKSPRQQVAR</sequence>
<keyword evidence="7 11" id="KW-0560">Oxidoreductase</keyword>
<feature type="binding site" description="in other chain" evidence="13">
    <location>
        <begin position="134"/>
        <end position="136"/>
    </location>
    <ligand>
        <name>substrate</name>
        <note>ligand shared between dimeric partners</note>
    </ligand>
</feature>
<dbReference type="PRINTS" id="PR00076">
    <property type="entry name" value="6PGDHDRGNASE"/>
</dbReference>
<dbReference type="PIRSF" id="PIRSF000109">
    <property type="entry name" value="6PGD"/>
    <property type="match status" value="1"/>
</dbReference>
<comment type="subunit">
    <text evidence="4 11">Homodimer.</text>
</comment>
<dbReference type="InParanoid" id="A0A0Q2XT64"/>
<comment type="catalytic activity">
    <reaction evidence="10 11 14">
        <text>6-phospho-D-gluconate + NADP(+) = D-ribulose 5-phosphate + CO2 + NADPH</text>
        <dbReference type="Rhea" id="RHEA:10116"/>
        <dbReference type="ChEBI" id="CHEBI:16526"/>
        <dbReference type="ChEBI" id="CHEBI:57783"/>
        <dbReference type="ChEBI" id="CHEBI:58121"/>
        <dbReference type="ChEBI" id="CHEBI:58349"/>
        <dbReference type="ChEBI" id="CHEBI:58759"/>
        <dbReference type="EC" id="1.1.1.44"/>
    </reaction>
</comment>
<dbReference type="InterPro" id="IPR036291">
    <property type="entry name" value="NAD(P)-bd_dom_sf"/>
</dbReference>
<dbReference type="NCBIfam" id="NF006765">
    <property type="entry name" value="PRK09287.1"/>
    <property type="match status" value="1"/>
</dbReference>
<dbReference type="GO" id="GO:0050661">
    <property type="term" value="F:NADP binding"/>
    <property type="evidence" value="ECO:0007669"/>
    <property type="project" value="InterPro"/>
</dbReference>
<dbReference type="InterPro" id="IPR006183">
    <property type="entry name" value="Pgluconate_DH"/>
</dbReference>
<dbReference type="Gene3D" id="1.20.5.320">
    <property type="entry name" value="6-Phosphogluconate Dehydrogenase, domain 3"/>
    <property type="match status" value="1"/>
</dbReference>
<dbReference type="GO" id="GO:0004616">
    <property type="term" value="F:phosphogluconate dehydrogenase (decarboxylating) activity"/>
    <property type="evidence" value="ECO:0007669"/>
    <property type="project" value="UniProtKB-EC"/>
</dbReference>
<evidence type="ECO:0000256" key="7">
    <source>
        <dbReference type="ARBA" id="ARBA00023002"/>
    </source>
</evidence>
<dbReference type="Pfam" id="PF00393">
    <property type="entry name" value="6PGD"/>
    <property type="match status" value="1"/>
</dbReference>
<dbReference type="RefSeq" id="WP_055466905.1">
    <property type="nucleotide sequence ID" value="NZ_LKHS01000020.1"/>
</dbReference>
<evidence type="ECO:0000313" key="16">
    <source>
        <dbReference type="EMBL" id="KQH84356.1"/>
    </source>
</evidence>
<gene>
    <name evidence="16" type="ORF">AMR76_19215</name>
</gene>
<dbReference type="Gene3D" id="3.40.50.720">
    <property type="entry name" value="NAD(P)-binding Rossmann-like Domain"/>
    <property type="match status" value="1"/>
</dbReference>
<comment type="pathway">
    <text evidence="2 11 14">Carbohydrate degradation; pentose phosphate pathway; D-ribulose 5-phosphate from D-glucose 6-phosphate (oxidative stage): step 3/3.</text>
</comment>
<evidence type="ECO:0000256" key="8">
    <source>
        <dbReference type="ARBA" id="ARBA00023064"/>
    </source>
</evidence>
<accession>A0A0Q2XT64</accession>
<evidence type="ECO:0000256" key="13">
    <source>
        <dbReference type="PIRSR" id="PIRSR000109-2"/>
    </source>
</evidence>
<evidence type="ECO:0000256" key="14">
    <source>
        <dbReference type="RuleBase" id="RU000485"/>
    </source>
</evidence>
<evidence type="ECO:0000259" key="15">
    <source>
        <dbReference type="SMART" id="SM01350"/>
    </source>
</evidence>
<dbReference type="InterPro" id="IPR006113">
    <property type="entry name" value="6PGDH_Gnd/GntZ"/>
</dbReference>